<dbReference type="PANTHER" id="PTHR30153:SF2">
    <property type="entry name" value="REPLICATIVE DNA HELICASE"/>
    <property type="match status" value="1"/>
</dbReference>
<dbReference type="PANTHER" id="PTHR30153">
    <property type="entry name" value="REPLICATIVE DNA HELICASE DNAB"/>
    <property type="match status" value="1"/>
</dbReference>
<evidence type="ECO:0000259" key="1">
    <source>
        <dbReference type="PROSITE" id="PS51199"/>
    </source>
</evidence>
<accession>A0A955L841</accession>
<dbReference type="GO" id="GO:0003678">
    <property type="term" value="F:DNA helicase activity"/>
    <property type="evidence" value="ECO:0007669"/>
    <property type="project" value="InterPro"/>
</dbReference>
<organism evidence="2 3">
    <name type="scientific">Candidatus Dojkabacteria bacterium</name>
    <dbReference type="NCBI Taxonomy" id="2099670"/>
    <lineage>
        <taxon>Bacteria</taxon>
        <taxon>Candidatus Dojkabacteria</taxon>
    </lineage>
</organism>
<dbReference type="Gene3D" id="3.40.50.300">
    <property type="entry name" value="P-loop containing nucleotide triphosphate hydrolases"/>
    <property type="match status" value="1"/>
</dbReference>
<keyword evidence="2" id="KW-0067">ATP-binding</keyword>
<dbReference type="AlphaFoldDB" id="A0A955L841"/>
<keyword evidence="2" id="KW-0378">Hydrolase</keyword>
<dbReference type="SUPFAM" id="SSF52540">
    <property type="entry name" value="P-loop containing nucleoside triphosphate hydrolases"/>
    <property type="match status" value="1"/>
</dbReference>
<dbReference type="InterPro" id="IPR007694">
    <property type="entry name" value="DNA_helicase_DnaB-like_C"/>
</dbReference>
<dbReference type="Proteomes" id="UP000754563">
    <property type="component" value="Unassembled WGS sequence"/>
</dbReference>
<gene>
    <name evidence="2" type="ORF">KC717_03795</name>
</gene>
<evidence type="ECO:0000313" key="3">
    <source>
        <dbReference type="Proteomes" id="UP000754563"/>
    </source>
</evidence>
<sequence>MDQDVLTKLDEIKALDAKNEKIAIGHMLQDEVAAITGTKMLIAKYFITPHAVHVFEIVKSYVEEGKSVSDIYFHIHSIAEDDWQSFSHGVSRDEYLRQCMVMSVPFLGTDVYAEGVFNQIQKQYFRREAFFLYKNAKPKILNTADNKDLTEIVTDISQRCNALLDGMTPSDEHDYEAEVMQVLNSTEQAVISSGFKDLDQIIDGFRPGQLITVGAGTGVGKSAFAVNLALNITDQGYKVGLWSFEMDESEVYQRIISNITEISRKDKSQAEERYNAVKKYLKDTKHNIQIFTDRIKDLGSFYLQCRKCSIKENMKVIIIDYVQLIHLSGFTGSNRVAEIELITKTLKNMASELGITIIILSQLSREYQKRENKQPILSDLRDSGSIEQDSNVVLFLHRQDDYPLALKESEKMITVIIAKNRDGRSGAFVLKYQGNITKFKEE</sequence>
<dbReference type="GO" id="GO:0005524">
    <property type="term" value="F:ATP binding"/>
    <property type="evidence" value="ECO:0007669"/>
    <property type="project" value="InterPro"/>
</dbReference>
<dbReference type="PROSITE" id="PS51199">
    <property type="entry name" value="SF4_HELICASE"/>
    <property type="match status" value="1"/>
</dbReference>
<dbReference type="GO" id="GO:0005829">
    <property type="term" value="C:cytosol"/>
    <property type="evidence" value="ECO:0007669"/>
    <property type="project" value="TreeGrafter"/>
</dbReference>
<keyword evidence="2" id="KW-0347">Helicase</keyword>
<keyword evidence="2" id="KW-0547">Nucleotide-binding</keyword>
<name>A0A955L841_9BACT</name>
<dbReference type="InterPro" id="IPR027417">
    <property type="entry name" value="P-loop_NTPase"/>
</dbReference>
<protein>
    <submittedName>
        <fullName evidence="2">DnaB-like helicase C-terminal domain-containing protein</fullName>
    </submittedName>
</protein>
<evidence type="ECO:0000313" key="2">
    <source>
        <dbReference type="EMBL" id="MCA9385745.1"/>
    </source>
</evidence>
<reference evidence="2" key="1">
    <citation type="submission" date="2020-04" db="EMBL/GenBank/DDBJ databases">
        <authorList>
            <person name="Zhang T."/>
        </authorList>
    </citation>
    <scope>NUCLEOTIDE SEQUENCE</scope>
    <source>
        <strain evidence="2">HKST-UBA11</strain>
    </source>
</reference>
<dbReference type="EMBL" id="JAGQLH010000042">
    <property type="protein sequence ID" value="MCA9385745.1"/>
    <property type="molecule type" value="Genomic_DNA"/>
</dbReference>
<proteinExistence type="predicted"/>
<comment type="caution">
    <text evidence="2">The sequence shown here is derived from an EMBL/GenBank/DDBJ whole genome shotgun (WGS) entry which is preliminary data.</text>
</comment>
<dbReference type="Pfam" id="PF03796">
    <property type="entry name" value="DnaB_C"/>
    <property type="match status" value="1"/>
</dbReference>
<feature type="domain" description="SF4 helicase" evidence="1">
    <location>
        <begin position="184"/>
        <end position="442"/>
    </location>
</feature>
<reference evidence="2" key="2">
    <citation type="journal article" date="2021" name="Microbiome">
        <title>Successional dynamics and alternative stable states in a saline activated sludge microbial community over 9 years.</title>
        <authorList>
            <person name="Wang Y."/>
            <person name="Ye J."/>
            <person name="Ju F."/>
            <person name="Liu L."/>
            <person name="Boyd J.A."/>
            <person name="Deng Y."/>
            <person name="Parks D.H."/>
            <person name="Jiang X."/>
            <person name="Yin X."/>
            <person name="Woodcroft B.J."/>
            <person name="Tyson G.W."/>
            <person name="Hugenholtz P."/>
            <person name="Polz M.F."/>
            <person name="Zhang T."/>
        </authorList>
    </citation>
    <scope>NUCLEOTIDE SEQUENCE</scope>
    <source>
        <strain evidence="2">HKST-UBA11</strain>
    </source>
</reference>
<dbReference type="GO" id="GO:0006260">
    <property type="term" value="P:DNA replication"/>
    <property type="evidence" value="ECO:0007669"/>
    <property type="project" value="InterPro"/>
</dbReference>